<evidence type="ECO:0000313" key="1">
    <source>
        <dbReference type="EMBL" id="MDF9407765.1"/>
    </source>
</evidence>
<sequence length="78" mass="8240">MALHPGGTELLQGAVSYAAPTPIPTEGDRQAVRGSLDLDGLAVESWESPGDIVVEHLLGVKGKRKTSDLVRAEVYSVK</sequence>
<protein>
    <submittedName>
        <fullName evidence="1">Uncharacterized protein</fullName>
    </submittedName>
</protein>
<gene>
    <name evidence="1" type="ORF">L7E55_05230</name>
</gene>
<dbReference type="EMBL" id="JAKOAV010000006">
    <property type="protein sequence ID" value="MDF9407765.1"/>
    <property type="molecule type" value="Genomic_DNA"/>
</dbReference>
<accession>A0A9X4JTQ0</accession>
<evidence type="ECO:0000313" key="2">
    <source>
        <dbReference type="Proteomes" id="UP001154312"/>
    </source>
</evidence>
<reference evidence="1" key="1">
    <citation type="submission" date="2022-02" db="EMBL/GenBank/DDBJ databases">
        <authorList>
            <person name="Leng L."/>
        </authorList>
    </citation>
    <scope>NUCLEOTIDE SEQUENCE</scope>
    <source>
        <strain evidence="1">JI</strain>
    </source>
</reference>
<organism evidence="1 2">
    <name type="scientific">Pelotomaculum isophthalicicum JI</name>
    <dbReference type="NCBI Taxonomy" id="947010"/>
    <lineage>
        <taxon>Bacteria</taxon>
        <taxon>Bacillati</taxon>
        <taxon>Bacillota</taxon>
        <taxon>Clostridia</taxon>
        <taxon>Eubacteriales</taxon>
        <taxon>Desulfotomaculaceae</taxon>
        <taxon>Pelotomaculum</taxon>
    </lineage>
</organism>
<name>A0A9X4JTQ0_9FIRM</name>
<dbReference type="Proteomes" id="UP001154312">
    <property type="component" value="Unassembled WGS sequence"/>
</dbReference>
<comment type="caution">
    <text evidence="1">The sequence shown here is derived from an EMBL/GenBank/DDBJ whole genome shotgun (WGS) entry which is preliminary data.</text>
</comment>
<proteinExistence type="predicted"/>
<dbReference type="AlphaFoldDB" id="A0A9X4JTQ0"/>
<keyword evidence="2" id="KW-1185">Reference proteome</keyword>
<dbReference type="RefSeq" id="WP_277443004.1">
    <property type="nucleotide sequence ID" value="NZ_JAKOAV010000006.1"/>
</dbReference>